<evidence type="ECO:0000313" key="6">
    <source>
        <dbReference type="Proteomes" id="UP000492821"/>
    </source>
</evidence>
<dbReference type="WBParaSite" id="Pan_g15206.t1">
    <property type="protein sequence ID" value="Pan_g15206.t1"/>
    <property type="gene ID" value="Pan_g15206"/>
</dbReference>
<dbReference type="SMART" id="SM00642">
    <property type="entry name" value="Aamy"/>
    <property type="match status" value="1"/>
</dbReference>
<dbReference type="PANTHER" id="PTHR10357">
    <property type="entry name" value="ALPHA-AMYLASE FAMILY MEMBER"/>
    <property type="match status" value="1"/>
</dbReference>
<dbReference type="InterPro" id="IPR045857">
    <property type="entry name" value="O16G_dom_2"/>
</dbReference>
<dbReference type="EC" id="3.2.1.20" evidence="2"/>
<accession>A0A7E4V1V3</accession>
<keyword evidence="4" id="KW-1133">Transmembrane helix</keyword>
<comment type="catalytic activity">
    <reaction evidence="1">
        <text>Hydrolysis of terminal, non-reducing (1-&gt;4)-linked alpha-D-glucose residues with release of alpha-D-glucose.</text>
        <dbReference type="EC" id="3.2.1.20"/>
    </reaction>
</comment>
<dbReference type="AlphaFoldDB" id="A0A7E4V1V3"/>
<reference evidence="7" key="2">
    <citation type="submission" date="2020-10" db="UniProtKB">
        <authorList>
            <consortium name="WormBaseParasite"/>
        </authorList>
    </citation>
    <scope>IDENTIFICATION</scope>
</reference>
<dbReference type="Proteomes" id="UP000492821">
    <property type="component" value="Unassembled WGS sequence"/>
</dbReference>
<evidence type="ECO:0000313" key="7">
    <source>
        <dbReference type="WBParaSite" id="Pan_g15206.t1"/>
    </source>
</evidence>
<sequence length="648" mass="70929">MANGRRIERGHKTDSYISAIQGNPVPVALPQLSEEPAPLLPAATPSGSARLPEEGGRQTPKSQHSGPLTDAELEPYRRDPYWRKCRAAFFCCLCLIVLFLIFLIFFLIWRFSPTCAPLPAKWWQGALIYQLWVPSFKDSDGNGLGDLGGVSSKLDALQHIGVTTIFPRPFISTDESGQGVLDFLSVDEVHGGLSAARKLIEDAHELGIKVVIDVPIVATSDEHDWFQRSARASKPENAEFSSFYYWKRNVEPSAYVDRYKNSSVLYFHVKDRPDLPILNWKSENVTRAVKNALSFWIDAGIDGFHLANVENLARTADASEPDWPKVAEILRGIRDHVDTYKNESIAVGKKDIFLIASPEPIKEEHKRLLKTDAGLDAIVNTELDKVARSNKICYRAENNVAGCSNEILSDLLSGVTAGVSPVWEFGNVLTSRLATRAASRVHAELLTMLQLLLPGTTMVYYGDEIGLRDSPDGAFPQRGAMPWSDGAYGDFSTAPPSVPLSNDYVNINVARQNSDAKSPLKTFKKLGILRGESGVIVNGKTYISKAFKDAFSLVRFDQEDDHNNGTTTSKGCIGSAIIAVANFGKRGIKHSIADLPVFTSGLSDLSSAKVIAVNSNARNFNEGQSVDLSSGQIELGPEEGVVLKVKPV</sequence>
<dbReference type="InterPro" id="IPR017853">
    <property type="entry name" value="GH"/>
</dbReference>
<dbReference type="SUPFAM" id="SSF51445">
    <property type="entry name" value="(Trans)glycosidases"/>
    <property type="match status" value="1"/>
</dbReference>
<dbReference type="Pfam" id="PF00128">
    <property type="entry name" value="Alpha-amylase"/>
    <property type="match status" value="1"/>
</dbReference>
<organism evidence="6 7">
    <name type="scientific">Panagrellus redivivus</name>
    <name type="common">Microworm</name>
    <dbReference type="NCBI Taxonomy" id="6233"/>
    <lineage>
        <taxon>Eukaryota</taxon>
        <taxon>Metazoa</taxon>
        <taxon>Ecdysozoa</taxon>
        <taxon>Nematoda</taxon>
        <taxon>Chromadorea</taxon>
        <taxon>Rhabditida</taxon>
        <taxon>Tylenchina</taxon>
        <taxon>Panagrolaimomorpha</taxon>
        <taxon>Panagrolaimoidea</taxon>
        <taxon>Panagrolaimidae</taxon>
        <taxon>Panagrellus</taxon>
    </lineage>
</organism>
<evidence type="ECO:0000259" key="5">
    <source>
        <dbReference type="SMART" id="SM00642"/>
    </source>
</evidence>
<protein>
    <recommendedName>
        <fullName evidence="2">alpha-glucosidase</fullName>
        <ecNumber evidence="2">3.2.1.20</ecNumber>
    </recommendedName>
</protein>
<dbReference type="GO" id="GO:0005975">
    <property type="term" value="P:carbohydrate metabolic process"/>
    <property type="evidence" value="ECO:0007669"/>
    <property type="project" value="InterPro"/>
</dbReference>
<dbReference type="Gene3D" id="3.90.400.10">
    <property type="entry name" value="Oligo-1,6-glucosidase, Domain 2"/>
    <property type="match status" value="1"/>
</dbReference>
<feature type="domain" description="Glycosyl hydrolase family 13 catalytic" evidence="5">
    <location>
        <begin position="130"/>
        <end position="530"/>
    </location>
</feature>
<dbReference type="GO" id="GO:0004558">
    <property type="term" value="F:alpha-1,4-glucosidase activity"/>
    <property type="evidence" value="ECO:0007669"/>
    <property type="project" value="UniProtKB-EC"/>
</dbReference>
<name>A0A7E4V1V3_PANRE</name>
<dbReference type="PANTHER" id="PTHR10357:SF230">
    <property type="entry name" value="GLYCOSYL HYDROLASE FAMILY 13 CATALYTIC DOMAIN-CONTAINING PROTEIN"/>
    <property type="match status" value="1"/>
</dbReference>
<feature type="transmembrane region" description="Helical" evidence="4">
    <location>
        <begin position="87"/>
        <end position="109"/>
    </location>
</feature>
<dbReference type="Gene3D" id="3.20.20.80">
    <property type="entry name" value="Glycosidases"/>
    <property type="match status" value="2"/>
</dbReference>
<evidence type="ECO:0000256" key="3">
    <source>
        <dbReference type="SAM" id="MobiDB-lite"/>
    </source>
</evidence>
<evidence type="ECO:0000256" key="4">
    <source>
        <dbReference type="SAM" id="Phobius"/>
    </source>
</evidence>
<keyword evidence="4" id="KW-0812">Transmembrane</keyword>
<keyword evidence="4" id="KW-0472">Membrane</keyword>
<feature type="region of interest" description="Disordered" evidence="3">
    <location>
        <begin position="43"/>
        <end position="71"/>
    </location>
</feature>
<proteinExistence type="predicted"/>
<evidence type="ECO:0000256" key="1">
    <source>
        <dbReference type="ARBA" id="ARBA00001657"/>
    </source>
</evidence>
<dbReference type="InterPro" id="IPR006047">
    <property type="entry name" value="GH13_cat_dom"/>
</dbReference>
<reference evidence="6" key="1">
    <citation type="journal article" date="2013" name="Genetics">
        <title>The draft genome and transcriptome of Panagrellus redivivus are shaped by the harsh demands of a free-living lifestyle.</title>
        <authorList>
            <person name="Srinivasan J."/>
            <person name="Dillman A.R."/>
            <person name="Macchietto M.G."/>
            <person name="Heikkinen L."/>
            <person name="Lakso M."/>
            <person name="Fracchia K.M."/>
            <person name="Antoshechkin I."/>
            <person name="Mortazavi A."/>
            <person name="Wong G."/>
            <person name="Sternberg P.W."/>
        </authorList>
    </citation>
    <scope>NUCLEOTIDE SEQUENCE [LARGE SCALE GENOMIC DNA]</scope>
    <source>
        <strain evidence="6">MT8872</strain>
    </source>
</reference>
<keyword evidence="6" id="KW-1185">Reference proteome</keyword>
<evidence type="ECO:0000256" key="2">
    <source>
        <dbReference type="ARBA" id="ARBA00012741"/>
    </source>
</evidence>